<dbReference type="RefSeq" id="WP_111516156.1">
    <property type="nucleotide sequence ID" value="NZ_QFYR01000005.1"/>
</dbReference>
<evidence type="ECO:0000313" key="7">
    <source>
        <dbReference type="Proteomes" id="UP000249725"/>
    </source>
</evidence>
<keyword evidence="7" id="KW-1185">Reference proteome</keyword>
<organism evidence="6 7">
    <name type="scientific">Phenylobacterium deserti</name>
    <dbReference type="NCBI Taxonomy" id="1914756"/>
    <lineage>
        <taxon>Bacteria</taxon>
        <taxon>Pseudomonadati</taxon>
        <taxon>Pseudomonadota</taxon>
        <taxon>Alphaproteobacteria</taxon>
        <taxon>Caulobacterales</taxon>
        <taxon>Caulobacteraceae</taxon>
        <taxon>Phenylobacterium</taxon>
    </lineage>
</organism>
<keyword evidence="2" id="KW-0677">Repeat</keyword>
<reference evidence="7" key="1">
    <citation type="submission" date="2018-05" db="EMBL/GenBank/DDBJ databases">
        <authorList>
            <person name="Li X."/>
        </authorList>
    </citation>
    <scope>NUCLEOTIDE SEQUENCE [LARGE SCALE GENOMIC DNA]</scope>
    <source>
        <strain evidence="7">YIM 73061</strain>
    </source>
</reference>
<evidence type="ECO:0000256" key="1">
    <source>
        <dbReference type="ARBA" id="ARBA00009646"/>
    </source>
</evidence>
<evidence type="ECO:0000256" key="3">
    <source>
        <dbReference type="SAM" id="MobiDB-lite"/>
    </source>
</evidence>
<feature type="domain" description="Beta/gamma crystallin 'Greek key'" evidence="5">
    <location>
        <begin position="34"/>
        <end position="74"/>
    </location>
</feature>
<evidence type="ECO:0000256" key="4">
    <source>
        <dbReference type="SAM" id="SignalP"/>
    </source>
</evidence>
<feature type="region of interest" description="Disordered" evidence="3">
    <location>
        <begin position="111"/>
        <end position="145"/>
    </location>
</feature>
<dbReference type="InterPro" id="IPR011024">
    <property type="entry name" value="G_crystallin-like"/>
</dbReference>
<feature type="chain" id="PRO_5016311872" description="Beta/gamma crystallin 'Greek key' domain-containing protein" evidence="4">
    <location>
        <begin position="25"/>
        <end position="211"/>
    </location>
</feature>
<gene>
    <name evidence="6" type="ORF">DJ018_16865</name>
</gene>
<feature type="signal peptide" evidence="4">
    <location>
        <begin position="1"/>
        <end position="24"/>
    </location>
</feature>
<dbReference type="Gene3D" id="2.60.20.10">
    <property type="entry name" value="Crystallins"/>
    <property type="match status" value="1"/>
</dbReference>
<dbReference type="SUPFAM" id="SSF49695">
    <property type="entry name" value="gamma-Crystallin-like"/>
    <property type="match status" value="1"/>
</dbReference>
<name>A0A328ABX1_9CAUL</name>
<dbReference type="Pfam" id="PF00030">
    <property type="entry name" value="Crystall"/>
    <property type="match status" value="1"/>
</dbReference>
<evidence type="ECO:0000313" key="6">
    <source>
        <dbReference type="EMBL" id="RAK50844.1"/>
    </source>
</evidence>
<evidence type="ECO:0000256" key="2">
    <source>
        <dbReference type="ARBA" id="ARBA00022737"/>
    </source>
</evidence>
<accession>A0A328ABX1</accession>
<comment type="similarity">
    <text evidence="1">Belongs to the beta/gamma-crystallin family.</text>
</comment>
<dbReference type="InterPro" id="IPR001064">
    <property type="entry name" value="Beta/gamma_crystallin"/>
</dbReference>
<sequence>MTTPMMKTLACGLLGLALAGAADAQGYRAGGRGAAATLFEGPNFTGRSVTISTETANLSNYGFNDRARSIRLQGLWRLCEHSDFGGRCVEQQGDVPELNTMGLAERITSLQPIGGRGEGGRGPDRGGGGGWDRDHRDARGIEGSGSVFFPRPTVRGIDVAAGSNGANTFCRSQGLGPALYFDSSTRAAQAVAPEGHVIGRSTVLRDLLCRR</sequence>
<feature type="domain" description="Beta/gamma crystallin 'Greek key'" evidence="5">
    <location>
        <begin position="74"/>
        <end position="114"/>
    </location>
</feature>
<dbReference type="OrthoDB" id="7186950at2"/>
<feature type="compositionally biased region" description="Basic and acidic residues" evidence="3">
    <location>
        <begin position="131"/>
        <end position="140"/>
    </location>
</feature>
<dbReference type="AlphaFoldDB" id="A0A328ABX1"/>
<evidence type="ECO:0000259" key="5">
    <source>
        <dbReference type="PROSITE" id="PS50915"/>
    </source>
</evidence>
<dbReference type="SMART" id="SM00247">
    <property type="entry name" value="XTALbg"/>
    <property type="match status" value="1"/>
</dbReference>
<dbReference type="Proteomes" id="UP000249725">
    <property type="component" value="Unassembled WGS sequence"/>
</dbReference>
<comment type="caution">
    <text evidence="6">The sequence shown here is derived from an EMBL/GenBank/DDBJ whole genome shotgun (WGS) entry which is preliminary data.</text>
</comment>
<dbReference type="PROSITE" id="PS50915">
    <property type="entry name" value="CRYSTALLIN_BETA_GAMMA"/>
    <property type="match status" value="2"/>
</dbReference>
<proteinExistence type="inferred from homology"/>
<protein>
    <recommendedName>
        <fullName evidence="5">Beta/gamma crystallin 'Greek key' domain-containing protein</fullName>
    </recommendedName>
</protein>
<keyword evidence="4" id="KW-0732">Signal</keyword>
<dbReference type="EMBL" id="QFYR01000005">
    <property type="protein sequence ID" value="RAK50844.1"/>
    <property type="molecule type" value="Genomic_DNA"/>
</dbReference>